<dbReference type="Pfam" id="PF12833">
    <property type="entry name" value="HTH_18"/>
    <property type="match status" value="1"/>
</dbReference>
<dbReference type="EMBL" id="CP133148">
    <property type="protein sequence ID" value="WVT03964.1"/>
    <property type="molecule type" value="Genomic_DNA"/>
</dbReference>
<organism evidence="5 6">
    <name type="scientific">Sinorhizobium chiapasense</name>
    <dbReference type="NCBI Taxonomy" id="501572"/>
    <lineage>
        <taxon>Bacteria</taxon>
        <taxon>Pseudomonadati</taxon>
        <taxon>Pseudomonadota</taxon>
        <taxon>Alphaproteobacteria</taxon>
        <taxon>Hyphomicrobiales</taxon>
        <taxon>Rhizobiaceae</taxon>
        <taxon>Sinorhizobium/Ensifer group</taxon>
        <taxon>Sinorhizobium</taxon>
    </lineage>
</organism>
<dbReference type="PANTHER" id="PTHR46796">
    <property type="entry name" value="HTH-TYPE TRANSCRIPTIONAL ACTIVATOR RHAS-RELATED"/>
    <property type="match status" value="1"/>
</dbReference>
<dbReference type="InterPro" id="IPR009057">
    <property type="entry name" value="Homeodomain-like_sf"/>
</dbReference>
<evidence type="ECO:0000313" key="5">
    <source>
        <dbReference type="EMBL" id="WVT03964.1"/>
    </source>
</evidence>
<keyword evidence="2" id="KW-0238">DNA-binding</keyword>
<dbReference type="RefSeq" id="WP_331373160.1">
    <property type="nucleotide sequence ID" value="NZ_CP133148.1"/>
</dbReference>
<dbReference type="InterPro" id="IPR050204">
    <property type="entry name" value="AraC_XylS_family_regulators"/>
</dbReference>
<proteinExistence type="predicted"/>
<protein>
    <submittedName>
        <fullName evidence="5">AraC family transcriptional regulator</fullName>
    </submittedName>
</protein>
<accession>A0ABZ2B8Y5</accession>
<dbReference type="Proteomes" id="UP001432360">
    <property type="component" value="Chromosome"/>
</dbReference>
<dbReference type="SMART" id="SM00342">
    <property type="entry name" value="HTH_ARAC"/>
    <property type="match status" value="1"/>
</dbReference>
<evidence type="ECO:0000256" key="1">
    <source>
        <dbReference type="ARBA" id="ARBA00023015"/>
    </source>
</evidence>
<reference evidence="5" key="1">
    <citation type="submission" date="2023-08" db="EMBL/GenBank/DDBJ databases">
        <title>Complete genome sequence of Sinorhizobium chiapanecum ITTG S70 isolated from Acaciella angustissima nodules in Chiapas-Mexico.</title>
        <authorList>
            <person name="Rincon-Rosales R."/>
            <person name="Rogel M.A."/>
            <person name="Rincon-Medina C.I."/>
            <person name="Guerrero G."/>
            <person name="Manzano-Gomez L.A."/>
            <person name="Lopez-Lopez A."/>
            <person name="Rincon Molina F.A."/>
            <person name="Martinez-Romero E."/>
        </authorList>
    </citation>
    <scope>NUCLEOTIDE SEQUENCE</scope>
    <source>
        <strain evidence="5">ITTG S70</strain>
    </source>
</reference>
<evidence type="ECO:0000313" key="6">
    <source>
        <dbReference type="Proteomes" id="UP001432360"/>
    </source>
</evidence>
<dbReference type="PROSITE" id="PS01124">
    <property type="entry name" value="HTH_ARAC_FAMILY_2"/>
    <property type="match status" value="1"/>
</dbReference>
<evidence type="ECO:0000256" key="3">
    <source>
        <dbReference type="ARBA" id="ARBA00023163"/>
    </source>
</evidence>
<name>A0ABZ2B8Y5_9HYPH</name>
<dbReference type="SUPFAM" id="SSF46689">
    <property type="entry name" value="Homeodomain-like"/>
    <property type="match status" value="2"/>
</dbReference>
<evidence type="ECO:0000256" key="2">
    <source>
        <dbReference type="ARBA" id="ARBA00023125"/>
    </source>
</evidence>
<evidence type="ECO:0000259" key="4">
    <source>
        <dbReference type="PROSITE" id="PS01124"/>
    </source>
</evidence>
<dbReference type="Gene3D" id="1.10.10.60">
    <property type="entry name" value="Homeodomain-like"/>
    <property type="match status" value="1"/>
</dbReference>
<keyword evidence="6" id="KW-1185">Reference proteome</keyword>
<dbReference type="InterPro" id="IPR018060">
    <property type="entry name" value="HTH_AraC"/>
</dbReference>
<keyword evidence="3" id="KW-0804">Transcription</keyword>
<keyword evidence="1" id="KW-0805">Transcription regulation</keyword>
<gene>
    <name evidence="5" type="ORF">RB548_00680</name>
</gene>
<sequence>MAPAQLHRHHAIQLCIGFDGPIQFRGRPDAPWNSYLGALIAPDLAHEFRAPGRQVANMLFEPETPIGEALLERFSNGSIARIPGSLAADVSADLKAAWAAGASDQELASHAQALLSRLAGTASPRNKADPRILKCINWISHHLDGPLRLSEVAAVAGLSEGRFRHLFVAETGIAFRPYILWTRLNRALELGFGGTSWTEAAHAANFSDQAHLIRTCRRMLGLVPTSMRINVTAAEEKIPV</sequence>
<feature type="domain" description="HTH araC/xylS-type" evidence="4">
    <location>
        <begin position="133"/>
        <end position="230"/>
    </location>
</feature>